<dbReference type="KEGG" id="pstg:E8M01_23650"/>
<evidence type="ECO:0000313" key="7">
    <source>
        <dbReference type="Proteomes" id="UP000298781"/>
    </source>
</evidence>
<dbReference type="InterPro" id="IPR000873">
    <property type="entry name" value="AMP-dep_synth/lig_dom"/>
</dbReference>
<reference evidence="6 7" key="1">
    <citation type="submission" date="2019-04" db="EMBL/GenBank/DDBJ databases">
        <title>Phreatobacter aquaticus sp. nov.</title>
        <authorList>
            <person name="Choi A."/>
        </authorList>
    </citation>
    <scope>NUCLEOTIDE SEQUENCE [LARGE SCALE GENOMIC DNA]</scope>
    <source>
        <strain evidence="6 7">KCTC 52518</strain>
    </source>
</reference>
<comment type="similarity">
    <text evidence="1">Belongs to the ATP-dependent AMP-binding enzyme family.</text>
</comment>
<feature type="region of interest" description="Disordered" evidence="3">
    <location>
        <begin position="1"/>
        <end position="37"/>
    </location>
</feature>
<name>A0A4D7BGI3_9HYPH</name>
<feature type="domain" description="AMP-dependent synthetase/ligase" evidence="4">
    <location>
        <begin position="82"/>
        <end position="435"/>
    </location>
</feature>
<dbReference type="InterPro" id="IPR025110">
    <property type="entry name" value="AMP-bd_C"/>
</dbReference>
<dbReference type="PANTHER" id="PTHR43201:SF5">
    <property type="entry name" value="MEDIUM-CHAIN ACYL-COA LIGASE ACSF2, MITOCHONDRIAL"/>
    <property type="match status" value="1"/>
</dbReference>
<evidence type="ECO:0000313" key="6">
    <source>
        <dbReference type="EMBL" id="QCI66972.1"/>
    </source>
</evidence>
<dbReference type="InterPro" id="IPR042099">
    <property type="entry name" value="ANL_N_sf"/>
</dbReference>
<gene>
    <name evidence="6" type="ORF">E8M01_23650</name>
</gene>
<proteinExistence type="inferred from homology"/>
<dbReference type="PROSITE" id="PS00455">
    <property type="entry name" value="AMP_BINDING"/>
    <property type="match status" value="1"/>
</dbReference>
<dbReference type="SUPFAM" id="SSF56801">
    <property type="entry name" value="Acetyl-CoA synthetase-like"/>
    <property type="match status" value="1"/>
</dbReference>
<dbReference type="GO" id="GO:0006631">
    <property type="term" value="P:fatty acid metabolic process"/>
    <property type="evidence" value="ECO:0007669"/>
    <property type="project" value="TreeGrafter"/>
</dbReference>
<evidence type="ECO:0000259" key="4">
    <source>
        <dbReference type="Pfam" id="PF00501"/>
    </source>
</evidence>
<dbReference type="InterPro" id="IPR020845">
    <property type="entry name" value="AMP-binding_CS"/>
</dbReference>
<sequence>MPALGRHQRHPAADVGGRQDPQARAAQAVLGGQGAAGELSRRRRFAAAPITSDATNRAPKGWNTAMTRSLGKMVVGNILATAAIRFANDPALYCAGTDRRFTFGQIDERTNRLAQGLSGLGYGKGDVVAFLCSNRAEMVETYFALARTGIVGLPLNYRLAEREMIELIRAMGASGLIYEARFAGVADAARPLVRHRIRIGGEASSAEPDYEALLAGASSEAPDIEIDEADPFYFNLTSGTTGLPKSYVLNQYNNSTLGPMFQAFDMTRDDVAMTVFPAFGRVGFAWIAGAILYGIPHVLANFEPNETLALIAAERVTIVNLVPTMAAMLLPALAAAPRDVTSLRAVVFAGSSLPASIREATMAKLCPRLYEYYGMQETGALVVSTPADRVRRPDSVGRPIAFGEVKIAGDDGRALPANQLGEILGRSPNAVTGYFDNPEQSARTFRDGWIHTGDLGSLDDEGYLFIRGRKKDMIVTGGQNVHAAEVEEIILGCPGVADCAVFGLPDDMWGERVVSLVVPQDRADLTAEALEAHCRQHLAGFKTPKQFIVETTPLPRTPTGKVQKFLLVERFSQASVN</sequence>
<accession>A0A4D7BGI3</accession>
<dbReference type="Gene3D" id="3.30.300.30">
    <property type="match status" value="1"/>
</dbReference>
<feature type="compositionally biased region" description="Basic residues" evidence="3">
    <location>
        <begin position="1"/>
        <end position="10"/>
    </location>
</feature>
<keyword evidence="7" id="KW-1185">Reference proteome</keyword>
<dbReference type="InterPro" id="IPR045851">
    <property type="entry name" value="AMP-bd_C_sf"/>
</dbReference>
<evidence type="ECO:0008006" key="8">
    <source>
        <dbReference type="Google" id="ProtNLM"/>
    </source>
</evidence>
<dbReference type="AlphaFoldDB" id="A0A4D7BGI3"/>
<protein>
    <recommendedName>
        <fullName evidence="8">Long-chain fatty acid--CoA ligase</fullName>
    </recommendedName>
</protein>
<organism evidence="6 7">
    <name type="scientific">Phreatobacter stygius</name>
    <dbReference type="NCBI Taxonomy" id="1940610"/>
    <lineage>
        <taxon>Bacteria</taxon>
        <taxon>Pseudomonadati</taxon>
        <taxon>Pseudomonadota</taxon>
        <taxon>Alphaproteobacteria</taxon>
        <taxon>Hyphomicrobiales</taxon>
        <taxon>Phreatobacteraceae</taxon>
        <taxon>Phreatobacter</taxon>
    </lineage>
</organism>
<dbReference type="OrthoDB" id="9803968at2"/>
<dbReference type="GO" id="GO:0031956">
    <property type="term" value="F:medium-chain fatty acid-CoA ligase activity"/>
    <property type="evidence" value="ECO:0007669"/>
    <property type="project" value="TreeGrafter"/>
</dbReference>
<evidence type="ECO:0000259" key="5">
    <source>
        <dbReference type="Pfam" id="PF13193"/>
    </source>
</evidence>
<keyword evidence="2" id="KW-0436">Ligase</keyword>
<dbReference type="Pfam" id="PF00501">
    <property type="entry name" value="AMP-binding"/>
    <property type="match status" value="1"/>
</dbReference>
<dbReference type="Proteomes" id="UP000298781">
    <property type="component" value="Chromosome"/>
</dbReference>
<evidence type="ECO:0000256" key="1">
    <source>
        <dbReference type="ARBA" id="ARBA00006432"/>
    </source>
</evidence>
<evidence type="ECO:0000256" key="2">
    <source>
        <dbReference type="ARBA" id="ARBA00022598"/>
    </source>
</evidence>
<dbReference type="Gene3D" id="3.40.50.12780">
    <property type="entry name" value="N-terminal domain of ligase-like"/>
    <property type="match status" value="1"/>
</dbReference>
<dbReference type="Pfam" id="PF13193">
    <property type="entry name" value="AMP-binding_C"/>
    <property type="match status" value="1"/>
</dbReference>
<feature type="domain" description="AMP-binding enzyme C-terminal" evidence="5">
    <location>
        <begin position="485"/>
        <end position="561"/>
    </location>
</feature>
<dbReference type="EMBL" id="CP039690">
    <property type="protein sequence ID" value="QCI66972.1"/>
    <property type="molecule type" value="Genomic_DNA"/>
</dbReference>
<dbReference type="PANTHER" id="PTHR43201">
    <property type="entry name" value="ACYL-COA SYNTHETASE"/>
    <property type="match status" value="1"/>
</dbReference>
<evidence type="ECO:0000256" key="3">
    <source>
        <dbReference type="SAM" id="MobiDB-lite"/>
    </source>
</evidence>